<dbReference type="OrthoDB" id="276276at2759"/>
<dbReference type="Gene3D" id="3.90.79.10">
    <property type="entry name" value="Nucleoside Triphosphate Pyrophosphohydrolase"/>
    <property type="match status" value="1"/>
</dbReference>
<organism evidence="2 3">
    <name type="scientific">Ceratocystis fimbriata f. sp. platani</name>
    <dbReference type="NCBI Taxonomy" id="88771"/>
    <lineage>
        <taxon>Eukaryota</taxon>
        <taxon>Fungi</taxon>
        <taxon>Dikarya</taxon>
        <taxon>Ascomycota</taxon>
        <taxon>Pezizomycotina</taxon>
        <taxon>Sordariomycetes</taxon>
        <taxon>Hypocreomycetidae</taxon>
        <taxon>Microascales</taxon>
        <taxon>Ceratocystidaceae</taxon>
        <taxon>Ceratocystis</taxon>
    </lineage>
</organism>
<dbReference type="EMBL" id="LBBL01000166">
    <property type="protein sequence ID" value="KKF94364.1"/>
    <property type="molecule type" value="Genomic_DNA"/>
</dbReference>
<dbReference type="PANTHER" id="PTHR43736">
    <property type="entry name" value="ADP-RIBOSE PYROPHOSPHATASE"/>
    <property type="match status" value="1"/>
</dbReference>
<reference evidence="2 3" key="1">
    <citation type="submission" date="2015-04" db="EMBL/GenBank/DDBJ databases">
        <title>Genome sequence of Ceratocystis platani, a major pathogen of plane trees.</title>
        <authorList>
            <person name="Belbahri L."/>
        </authorList>
    </citation>
    <scope>NUCLEOTIDE SEQUENCE [LARGE SCALE GENOMIC DNA]</scope>
    <source>
        <strain evidence="2 3">CFO</strain>
    </source>
</reference>
<keyword evidence="3" id="KW-1185">Reference proteome</keyword>
<dbReference type="InterPro" id="IPR000086">
    <property type="entry name" value="NUDIX_hydrolase_dom"/>
</dbReference>
<dbReference type="SUPFAM" id="SSF55811">
    <property type="entry name" value="Nudix"/>
    <property type="match status" value="1"/>
</dbReference>
<evidence type="ECO:0000259" key="1">
    <source>
        <dbReference type="PROSITE" id="PS51462"/>
    </source>
</evidence>
<evidence type="ECO:0000313" key="2">
    <source>
        <dbReference type="EMBL" id="KKF94364.1"/>
    </source>
</evidence>
<comment type="caution">
    <text evidence="2">The sequence shown here is derived from an EMBL/GenBank/DDBJ whole genome shotgun (WGS) entry which is preliminary data.</text>
</comment>
<name>A0A0F8DEG6_CERFI</name>
<proteinExistence type="predicted"/>
<dbReference type="PANTHER" id="PTHR43736:SF1">
    <property type="entry name" value="DIHYDRONEOPTERIN TRIPHOSPHATE DIPHOSPHATASE"/>
    <property type="match status" value="1"/>
</dbReference>
<dbReference type="PROSITE" id="PS51462">
    <property type="entry name" value="NUDIX"/>
    <property type="match status" value="1"/>
</dbReference>
<dbReference type="Pfam" id="PF00293">
    <property type="entry name" value="NUDIX"/>
    <property type="match status" value="1"/>
</dbReference>
<accession>A0A0F8DEG6</accession>
<sequence length="244" mass="26868">MAPLILRPDLPLIFPSSLEGFDKPASVFIKDHGLDRLAGIASGSVVFDTSDRILLLQRAAHDSQPGKWESPGGGVEASDQSVLYASARELWEEAGLVGTRIVRVVPVHERGANSALPGLTSSLFPDGDADWEFQNVASYFANRSGSKIFCAFAFQFADVEPGTQVTLDSNEHQGFKWVTEEEMLNERMEDGFEIPIAGRNMKDMLKQAFKIRRESDETQDRSWGKKKEAACVSKSLGHAYMISA</sequence>
<dbReference type="CDD" id="cd02883">
    <property type="entry name" value="NUDIX_Hydrolase"/>
    <property type="match status" value="1"/>
</dbReference>
<evidence type="ECO:0000313" key="3">
    <source>
        <dbReference type="Proteomes" id="UP000034841"/>
    </source>
</evidence>
<dbReference type="AlphaFoldDB" id="A0A0F8DEG6"/>
<dbReference type="InterPro" id="IPR015797">
    <property type="entry name" value="NUDIX_hydrolase-like_dom_sf"/>
</dbReference>
<dbReference type="Proteomes" id="UP000034841">
    <property type="component" value="Unassembled WGS sequence"/>
</dbReference>
<gene>
    <name evidence="2" type="ORF">CFO_g3288</name>
</gene>
<protein>
    <recommendedName>
        <fullName evidence="1">Nudix hydrolase domain-containing protein</fullName>
    </recommendedName>
</protein>
<feature type="domain" description="Nudix hydrolase" evidence="1">
    <location>
        <begin position="37"/>
        <end position="202"/>
    </location>
</feature>